<dbReference type="Proteomes" id="UP000179807">
    <property type="component" value="Unassembled WGS sequence"/>
</dbReference>
<name>A0A1J4K6K8_9EUKA</name>
<dbReference type="EMBL" id="MLAK01000760">
    <property type="protein sequence ID" value="OHT05342.1"/>
    <property type="molecule type" value="Genomic_DNA"/>
</dbReference>
<evidence type="ECO:0000313" key="2">
    <source>
        <dbReference type="EMBL" id="OHT05342.1"/>
    </source>
</evidence>
<organism evidence="2 3">
    <name type="scientific">Tritrichomonas foetus</name>
    <dbReference type="NCBI Taxonomy" id="1144522"/>
    <lineage>
        <taxon>Eukaryota</taxon>
        <taxon>Metamonada</taxon>
        <taxon>Parabasalia</taxon>
        <taxon>Tritrichomonadida</taxon>
        <taxon>Tritrichomonadidae</taxon>
        <taxon>Tritrichomonas</taxon>
    </lineage>
</organism>
<sequence length="142" mass="15326">MDADIPPVLPNPIETPTTEQTFTPPPPAQPYDTEVPPQYDNPNPATANVGTETTPNEDASFTDILKSGASKAAQGTKEAFKKGTDVTMQGVNYLKENLGPKLQDIGDKINPVMESFSDNVGKPIVEYSQVVANKFKETFGLQ</sequence>
<reference evidence="2" key="1">
    <citation type="submission" date="2016-10" db="EMBL/GenBank/DDBJ databases">
        <authorList>
            <person name="Benchimol M."/>
            <person name="Almeida L.G."/>
            <person name="Vasconcelos A.T."/>
            <person name="Perreira-Neves A."/>
            <person name="Rosa I.A."/>
            <person name="Tasca T."/>
            <person name="Bogo M.R."/>
            <person name="de Souza W."/>
        </authorList>
    </citation>
    <scope>NUCLEOTIDE SEQUENCE [LARGE SCALE GENOMIC DNA]</scope>
    <source>
        <strain evidence="2">K</strain>
    </source>
</reference>
<dbReference type="GeneID" id="94827482"/>
<proteinExistence type="predicted"/>
<accession>A0A1J4K6K8</accession>
<feature type="compositionally biased region" description="Low complexity" evidence="1">
    <location>
        <begin position="12"/>
        <end position="22"/>
    </location>
</feature>
<protein>
    <submittedName>
        <fullName evidence="2">Uncharacterized protein</fullName>
    </submittedName>
</protein>
<dbReference type="VEuPathDB" id="TrichDB:TRFO_05918"/>
<gene>
    <name evidence="2" type="ORF">TRFO_05918</name>
</gene>
<keyword evidence="3" id="KW-1185">Reference proteome</keyword>
<feature type="region of interest" description="Disordered" evidence="1">
    <location>
        <begin position="1"/>
        <end position="59"/>
    </location>
</feature>
<comment type="caution">
    <text evidence="2">The sequence shown here is derived from an EMBL/GenBank/DDBJ whole genome shotgun (WGS) entry which is preliminary data.</text>
</comment>
<evidence type="ECO:0000313" key="3">
    <source>
        <dbReference type="Proteomes" id="UP000179807"/>
    </source>
</evidence>
<feature type="compositionally biased region" description="Polar residues" evidence="1">
    <location>
        <begin position="40"/>
        <end position="59"/>
    </location>
</feature>
<evidence type="ECO:0000256" key="1">
    <source>
        <dbReference type="SAM" id="MobiDB-lite"/>
    </source>
</evidence>
<dbReference type="AlphaFoldDB" id="A0A1J4K6K8"/>
<dbReference type="RefSeq" id="XP_068358478.1">
    <property type="nucleotide sequence ID" value="XM_068492778.1"/>
</dbReference>
<dbReference type="Gene3D" id="1.10.287.700">
    <property type="entry name" value="Helix hairpin bin"/>
    <property type="match status" value="1"/>
</dbReference>